<dbReference type="AlphaFoldDB" id="A0AAV5ULC5"/>
<sequence>VAVILTSGLLILGCVQDKQGLLLTNRFLVYLGDISYVVYLAHWPIIILWKSVSDSIALSMFGVCNCLLLTFILSISVHHTIEQYFIRSKEKTATVVVTLLYGFLAFGILSNVPLRINDSMQVQAASADVAAAIEWNERVSHNDYRKHRPFKECVDDPEGQRMRGGYTGKGDRFECIWKPANASGTLKILILGNSVSHLAISILKPV</sequence>
<feature type="non-terminal residue" evidence="2">
    <location>
        <position position="1"/>
    </location>
</feature>
<feature type="non-terminal residue" evidence="2">
    <location>
        <position position="206"/>
    </location>
</feature>
<dbReference type="GO" id="GO:0000271">
    <property type="term" value="P:polysaccharide biosynthetic process"/>
    <property type="evidence" value="ECO:0007669"/>
    <property type="project" value="TreeGrafter"/>
</dbReference>
<reference evidence="2" key="1">
    <citation type="submission" date="2023-10" db="EMBL/GenBank/DDBJ databases">
        <title>Genome assembly of Pristionchus species.</title>
        <authorList>
            <person name="Yoshida K."/>
            <person name="Sommer R.J."/>
        </authorList>
    </citation>
    <scope>NUCLEOTIDE SEQUENCE</scope>
    <source>
        <strain evidence="2">RS0144</strain>
    </source>
</reference>
<protein>
    <recommendedName>
        <fullName evidence="4">Acyltransferase</fullName>
    </recommendedName>
</protein>
<organism evidence="2 3">
    <name type="scientific">Pristionchus entomophagus</name>
    <dbReference type="NCBI Taxonomy" id="358040"/>
    <lineage>
        <taxon>Eukaryota</taxon>
        <taxon>Metazoa</taxon>
        <taxon>Ecdysozoa</taxon>
        <taxon>Nematoda</taxon>
        <taxon>Chromadorea</taxon>
        <taxon>Rhabditida</taxon>
        <taxon>Rhabditina</taxon>
        <taxon>Diplogasteromorpha</taxon>
        <taxon>Diplogasteroidea</taxon>
        <taxon>Neodiplogasteridae</taxon>
        <taxon>Pristionchus</taxon>
    </lineage>
</organism>
<gene>
    <name evidence="2" type="ORF">PENTCL1PPCAC_30099</name>
</gene>
<feature type="transmembrane region" description="Helical" evidence="1">
    <location>
        <begin position="27"/>
        <end position="49"/>
    </location>
</feature>
<dbReference type="Proteomes" id="UP001432027">
    <property type="component" value="Unassembled WGS sequence"/>
</dbReference>
<name>A0AAV5ULC5_9BILA</name>
<dbReference type="GO" id="GO:0016020">
    <property type="term" value="C:membrane"/>
    <property type="evidence" value="ECO:0007669"/>
    <property type="project" value="TreeGrafter"/>
</dbReference>
<dbReference type="EMBL" id="BTSX01000006">
    <property type="protein sequence ID" value="GMT07925.1"/>
    <property type="molecule type" value="Genomic_DNA"/>
</dbReference>
<dbReference type="PANTHER" id="PTHR23028:SF53">
    <property type="entry name" value="ACYL_TRANSF_3 DOMAIN-CONTAINING PROTEIN"/>
    <property type="match status" value="1"/>
</dbReference>
<evidence type="ECO:0008006" key="4">
    <source>
        <dbReference type="Google" id="ProtNLM"/>
    </source>
</evidence>
<evidence type="ECO:0000256" key="1">
    <source>
        <dbReference type="SAM" id="Phobius"/>
    </source>
</evidence>
<comment type="caution">
    <text evidence="2">The sequence shown here is derived from an EMBL/GenBank/DDBJ whole genome shotgun (WGS) entry which is preliminary data.</text>
</comment>
<proteinExistence type="predicted"/>
<accession>A0AAV5ULC5</accession>
<feature type="transmembrane region" description="Helical" evidence="1">
    <location>
        <begin position="56"/>
        <end position="81"/>
    </location>
</feature>
<dbReference type="InterPro" id="IPR050879">
    <property type="entry name" value="Acyltransferase_3"/>
</dbReference>
<keyword evidence="1" id="KW-1133">Transmembrane helix</keyword>
<keyword evidence="3" id="KW-1185">Reference proteome</keyword>
<keyword evidence="1" id="KW-0472">Membrane</keyword>
<evidence type="ECO:0000313" key="3">
    <source>
        <dbReference type="Proteomes" id="UP001432027"/>
    </source>
</evidence>
<feature type="transmembrane region" description="Helical" evidence="1">
    <location>
        <begin position="93"/>
        <end position="114"/>
    </location>
</feature>
<evidence type="ECO:0000313" key="2">
    <source>
        <dbReference type="EMBL" id="GMT07925.1"/>
    </source>
</evidence>
<keyword evidence="1" id="KW-0812">Transmembrane</keyword>
<dbReference type="PANTHER" id="PTHR23028">
    <property type="entry name" value="ACETYLTRANSFERASE"/>
    <property type="match status" value="1"/>
</dbReference>